<organism evidence="3">
    <name type="scientific">Aspergillus niger</name>
    <dbReference type="NCBI Taxonomy" id="5061"/>
    <lineage>
        <taxon>Eukaryota</taxon>
        <taxon>Fungi</taxon>
        <taxon>Dikarya</taxon>
        <taxon>Ascomycota</taxon>
        <taxon>Pezizomycotina</taxon>
        <taxon>Eurotiomycetes</taxon>
        <taxon>Eurotiomycetidae</taxon>
        <taxon>Eurotiales</taxon>
        <taxon>Aspergillaceae</taxon>
        <taxon>Aspergillus</taxon>
        <taxon>Aspergillus subgen. Circumdati</taxon>
    </lineage>
</organism>
<protein>
    <recommendedName>
        <fullName evidence="2">Helicase C-terminal domain-containing protein</fullName>
    </recommendedName>
</protein>
<dbReference type="InterPro" id="IPR027417">
    <property type="entry name" value="P-loop_NTPase"/>
</dbReference>
<dbReference type="AlphaFoldDB" id="A0AAJ8BNJ9"/>
<feature type="compositionally biased region" description="Basic residues" evidence="1">
    <location>
        <begin position="236"/>
        <end position="246"/>
    </location>
</feature>
<dbReference type="InterPro" id="IPR001650">
    <property type="entry name" value="Helicase_C-like"/>
</dbReference>
<reference evidence="3" key="1">
    <citation type="submission" date="2025-02" db="EMBL/GenBank/DDBJ databases">
        <authorList>
            <consortium name="NCBI Genome Project"/>
        </authorList>
    </citation>
    <scope>NUCLEOTIDE SEQUENCE</scope>
</reference>
<sequence>MSRQQPGKKNPPLAQEQTLAGWKIPKLQHRQRDNPAFSVQLSKWDIPASQHIGAARLAKAESEVLQLSRLLDPANVEEIPKGCIKTQGFRGRISDEQIVNIALETATTLFSVAFAGTLTRCCPLWAYSGYLQHNEREHHFVHLIQRTWVGSIISRSLSTYLKASPTNVDGTEKRQTLQKFLWEGLHPKKIRLPPTILPLESAAEEEPWMELYDQHSGTGRSSDTSLLRRGLPAGRKSGRSSRTWTRKKKATQYFPHLAPVATADRHPWVAAFQDLPTGEAFEHKGRTARASGIYINTTGTSSRGLTLTRVAHVILMETDWRSTNHKQVFGRCHRIGQRAKVVFTYVFQNTQIECEQLALRTWR</sequence>
<dbReference type="GeneID" id="84590811"/>
<reference evidence="3" key="2">
    <citation type="submission" date="2025-08" db="UniProtKB">
        <authorList>
            <consortium name="RefSeq"/>
        </authorList>
    </citation>
    <scope>IDENTIFICATION</scope>
</reference>
<proteinExistence type="predicted"/>
<evidence type="ECO:0000256" key="1">
    <source>
        <dbReference type="SAM" id="MobiDB-lite"/>
    </source>
</evidence>
<dbReference type="RefSeq" id="XP_059600467.1">
    <property type="nucleotide sequence ID" value="XM_059747299.1"/>
</dbReference>
<dbReference type="Pfam" id="PF00271">
    <property type="entry name" value="Helicase_C"/>
    <property type="match status" value="1"/>
</dbReference>
<dbReference type="KEGG" id="ang:An04g01020"/>
<accession>A0AAJ8BNJ9</accession>
<name>A0AAJ8BNJ9_ASPNG</name>
<dbReference type="Gene3D" id="3.40.50.300">
    <property type="entry name" value="P-loop containing nucleotide triphosphate hydrolases"/>
    <property type="match status" value="1"/>
</dbReference>
<feature type="domain" description="Helicase C-terminal" evidence="2">
    <location>
        <begin position="297"/>
        <end position="336"/>
    </location>
</feature>
<evidence type="ECO:0000259" key="2">
    <source>
        <dbReference type="Pfam" id="PF00271"/>
    </source>
</evidence>
<dbReference type="VEuPathDB" id="FungiDB:An04g01020"/>
<gene>
    <name evidence="3" type="ORF">An04g01020</name>
</gene>
<feature type="compositionally biased region" description="Polar residues" evidence="1">
    <location>
        <begin position="215"/>
        <end position="225"/>
    </location>
</feature>
<feature type="region of interest" description="Disordered" evidence="1">
    <location>
        <begin position="214"/>
        <end position="246"/>
    </location>
</feature>
<dbReference type="SUPFAM" id="SSF52540">
    <property type="entry name" value="P-loop containing nucleoside triphosphate hydrolases"/>
    <property type="match status" value="1"/>
</dbReference>
<evidence type="ECO:0000313" key="3">
    <source>
        <dbReference type="RefSeq" id="XP_059600467.1"/>
    </source>
</evidence>